<proteinExistence type="predicted"/>
<gene>
    <name evidence="2" type="ORF">GQ588_04995</name>
</gene>
<feature type="transmembrane region" description="Helical" evidence="1">
    <location>
        <begin position="93"/>
        <end position="112"/>
    </location>
</feature>
<feature type="transmembrane region" description="Helical" evidence="1">
    <location>
        <begin position="124"/>
        <end position="143"/>
    </location>
</feature>
<feature type="transmembrane region" description="Helical" evidence="1">
    <location>
        <begin position="30"/>
        <end position="51"/>
    </location>
</feature>
<reference evidence="2 3" key="1">
    <citation type="submission" date="2019-12" db="EMBL/GenBank/DDBJ databases">
        <title>Sequence classification of anaerobic respiratory reductive dehalogenases: First we see many, then we see few.</title>
        <authorList>
            <person name="Molenda O."/>
            <person name="Puentes Jacome L.A."/>
            <person name="Cao X."/>
            <person name="Nesbo C.L."/>
            <person name="Tang S."/>
            <person name="Morson N."/>
            <person name="Patron J."/>
            <person name="Lomheim L."/>
            <person name="Wishart D.S."/>
            <person name="Edwards E.A."/>
        </authorList>
    </citation>
    <scope>NUCLEOTIDE SEQUENCE [LARGE SCALE GENOMIC DNA]</scope>
    <source>
        <strain evidence="2 3">12DCA</strain>
    </source>
</reference>
<organism evidence="2 3">
    <name type="scientific">Dehalobacter restrictus</name>
    <dbReference type="NCBI Taxonomy" id="55583"/>
    <lineage>
        <taxon>Bacteria</taxon>
        <taxon>Bacillati</taxon>
        <taxon>Bacillota</taxon>
        <taxon>Clostridia</taxon>
        <taxon>Eubacteriales</taxon>
        <taxon>Desulfitobacteriaceae</taxon>
        <taxon>Dehalobacter</taxon>
    </lineage>
</organism>
<evidence type="ECO:0000313" key="2">
    <source>
        <dbReference type="EMBL" id="QHA00047.1"/>
    </source>
</evidence>
<evidence type="ECO:0000313" key="3">
    <source>
        <dbReference type="Proteomes" id="UP000430508"/>
    </source>
</evidence>
<protein>
    <recommendedName>
        <fullName evidence="4">Rod shape-determining protein MreD</fullName>
    </recommendedName>
</protein>
<accession>A0A857DGL8</accession>
<evidence type="ECO:0008006" key="4">
    <source>
        <dbReference type="Google" id="ProtNLM"/>
    </source>
</evidence>
<feature type="transmembrane region" description="Helical" evidence="1">
    <location>
        <begin position="6"/>
        <end position="23"/>
    </location>
</feature>
<sequence>MPIFLLHPFYAATFILLLIVIVPKKDIQRLSLFGVVLGGMMDSIVHAFGYFTGLFSWTNFGPFGFIGVHLFANIAWTAFFIIYLYYLPRQRPFYYISIAAGVFASILYYNLLLDIGIFKASSRLILPLIGFTVWFFVATWAFLKWSHFVEDKSREKMYPY</sequence>
<keyword evidence="1" id="KW-1133">Transmembrane helix</keyword>
<keyword evidence="1" id="KW-0472">Membrane</keyword>
<dbReference type="EMBL" id="CP046996">
    <property type="protein sequence ID" value="QHA00047.1"/>
    <property type="molecule type" value="Genomic_DNA"/>
</dbReference>
<dbReference type="AlphaFoldDB" id="A0A857DGL8"/>
<evidence type="ECO:0000256" key="1">
    <source>
        <dbReference type="SAM" id="Phobius"/>
    </source>
</evidence>
<dbReference type="Proteomes" id="UP000430508">
    <property type="component" value="Chromosome"/>
</dbReference>
<keyword evidence="1" id="KW-0812">Transmembrane</keyword>
<name>A0A857DGL8_9FIRM</name>
<dbReference type="RefSeq" id="WP_019225459.1">
    <property type="nucleotide sequence ID" value="NZ_CP046996.1"/>
</dbReference>
<feature type="transmembrane region" description="Helical" evidence="1">
    <location>
        <begin position="63"/>
        <end position="86"/>
    </location>
</feature>